<feature type="region of interest" description="Disordered" evidence="1">
    <location>
        <begin position="217"/>
        <end position="261"/>
    </location>
</feature>
<name>A0A5D0NCN8_9ACTN</name>
<comment type="caution">
    <text evidence="2">The sequence shown here is derived from an EMBL/GenBank/DDBJ whole genome shotgun (WGS) entry which is preliminary data.</text>
</comment>
<feature type="compositionally biased region" description="Basic and acidic residues" evidence="1">
    <location>
        <begin position="248"/>
        <end position="259"/>
    </location>
</feature>
<keyword evidence="3" id="KW-1185">Reference proteome</keyword>
<dbReference type="RefSeq" id="WP_067888430.1">
    <property type="nucleotide sequence ID" value="NZ_VSFG01000008.1"/>
</dbReference>
<accession>A0A5D0NCN8</accession>
<dbReference type="Gene3D" id="3.20.20.80">
    <property type="entry name" value="Glycosidases"/>
    <property type="match status" value="1"/>
</dbReference>
<evidence type="ECO:0000313" key="2">
    <source>
        <dbReference type="EMBL" id="TYB42178.1"/>
    </source>
</evidence>
<organism evidence="2 3">
    <name type="scientific">Actinomadura chibensis</name>
    <dbReference type="NCBI Taxonomy" id="392828"/>
    <lineage>
        <taxon>Bacteria</taxon>
        <taxon>Bacillati</taxon>
        <taxon>Actinomycetota</taxon>
        <taxon>Actinomycetes</taxon>
        <taxon>Streptosporangiales</taxon>
        <taxon>Thermomonosporaceae</taxon>
        <taxon>Actinomadura</taxon>
    </lineage>
</organism>
<evidence type="ECO:0000313" key="3">
    <source>
        <dbReference type="Proteomes" id="UP000323380"/>
    </source>
</evidence>
<gene>
    <name evidence="2" type="ORF">FXF69_30595</name>
</gene>
<dbReference type="SUPFAM" id="SSF51445">
    <property type="entry name" value="(Trans)glycosidases"/>
    <property type="match status" value="1"/>
</dbReference>
<proteinExistence type="predicted"/>
<evidence type="ECO:0000256" key="1">
    <source>
        <dbReference type="SAM" id="MobiDB-lite"/>
    </source>
</evidence>
<protein>
    <submittedName>
        <fullName evidence="2">Uncharacterized protein</fullName>
    </submittedName>
</protein>
<reference evidence="2 3" key="1">
    <citation type="submission" date="2019-08" db="EMBL/GenBank/DDBJ databases">
        <title>Actinomadura sp. nov. CYP1-5 isolated from mountain soil.</title>
        <authorList>
            <person name="Songsumanus A."/>
            <person name="Kuncharoen N."/>
            <person name="Kudo T."/>
            <person name="Yuki M."/>
            <person name="Igarashi Y."/>
            <person name="Tanasupawat S."/>
        </authorList>
    </citation>
    <scope>NUCLEOTIDE SEQUENCE [LARGE SCALE GENOMIC DNA]</scope>
    <source>
        <strain evidence="2 3">JCM 14158</strain>
    </source>
</reference>
<dbReference type="EMBL" id="VSFG01000008">
    <property type="protein sequence ID" value="TYB42178.1"/>
    <property type="molecule type" value="Genomic_DNA"/>
</dbReference>
<feature type="compositionally biased region" description="Basic and acidic residues" evidence="1">
    <location>
        <begin position="223"/>
        <end position="240"/>
    </location>
</feature>
<dbReference type="Proteomes" id="UP000323380">
    <property type="component" value="Unassembled WGS sequence"/>
</dbReference>
<dbReference type="AlphaFoldDB" id="A0A5D0NCN8"/>
<sequence length="529" mass="55011">MGRGAQHYLDLGYEVLASPGDLLYVTPGSPPGGWLLPDDRSLYGEWRPQTHERLTGYMISRWSDGAETQTDAYFDWFAHRPQQVLADRAWGGPRQGGHFDFENRTDRLGPPPGVAAPPARTVRLDGAPYGSGPPYGGSDATFDKAFDGDPATAYDYEKADGGYAGIDLTVENGKRFRWLRYVSPPGCFGNAPSGRGEHRHHRVHQLRAPAGRRVPGFGAAGAHGDRAPAGRRAAGRDARRLPPRRRRDLAGGDGGHETHGAAATAVPAALTAAVDPATLVVADGKPATATLRVTSAAGRPLDAGWTVQAPAGVTLTPAKGTIRVAPGGTATQRITVAPDGGPGVHAVPIRLSARAAGEAFGTTARLRVSVPAAAFDNVGTTGDGGEDPAGLNGGMSFTWPAAAPGAPDNALADGQTIAVGRRGGRLGLLTVGTYGPIGGKGTVRYTDGTTQEYSVTDPDWQVPSLPPDADPAVTMPYHNLAGTGRVDRKTYVFFHGVDLDPSKTVASVNLPAVSSTARGGVHVFAMAVS</sequence>
<dbReference type="STRING" id="1220554.GCA_001552135_02072"/>
<dbReference type="InterPro" id="IPR017853">
    <property type="entry name" value="GH"/>
</dbReference>